<sequence length="338" mass="36983">MTSITLAPTELGKIAGPQVRISRLRMQTYEAQSKLPQLLGALLNWGFFGILSMQVYMYYLAFPNDRVGNKALVYTVYFLDAVHTFILTASAFRAYASGFGDFAALDKTDILWVSNIPTGLIAFLAQAFYGYRIAVFSQKKHLSVLIILLAFLSLGGSIATAVETKVAGQFSRLLTKRFSVVAWIWGGGSAACDVLIAASMTYYLKRCDSEFSQTHVFLTRTIRLTIETGSVTAAVAILCVILVFLPGQQTYYLTTVALVGKMYSNSMMASFNSRIKIGPSDGTVVSTSCEFRSAVKFYGPTALSDMDVEWSRSAHGRVQKIGDEVSLPPTSEISQVCV</sequence>
<feature type="transmembrane region" description="Helical" evidence="1">
    <location>
        <begin position="112"/>
        <end position="130"/>
    </location>
</feature>
<evidence type="ECO:0000256" key="1">
    <source>
        <dbReference type="SAM" id="Phobius"/>
    </source>
</evidence>
<evidence type="ECO:0000313" key="3">
    <source>
        <dbReference type="EMBL" id="KDR71266.1"/>
    </source>
</evidence>
<dbReference type="HOGENOM" id="CLU_046025_2_1_1"/>
<dbReference type="EMBL" id="KL142393">
    <property type="protein sequence ID" value="KDR71266.1"/>
    <property type="molecule type" value="Genomic_DNA"/>
</dbReference>
<keyword evidence="1" id="KW-0472">Membrane</keyword>
<protein>
    <recommendedName>
        <fullName evidence="2">DUF6534 domain-containing protein</fullName>
    </recommendedName>
</protein>
<evidence type="ECO:0000259" key="2">
    <source>
        <dbReference type="Pfam" id="PF20152"/>
    </source>
</evidence>
<evidence type="ECO:0000313" key="4">
    <source>
        <dbReference type="Proteomes" id="UP000027222"/>
    </source>
</evidence>
<feature type="transmembrane region" description="Helical" evidence="1">
    <location>
        <begin position="38"/>
        <end position="59"/>
    </location>
</feature>
<reference evidence="4" key="1">
    <citation type="journal article" date="2014" name="Proc. Natl. Acad. Sci. U.S.A.">
        <title>Extensive sampling of basidiomycete genomes demonstrates inadequacy of the white-rot/brown-rot paradigm for wood decay fungi.</title>
        <authorList>
            <person name="Riley R."/>
            <person name="Salamov A.A."/>
            <person name="Brown D.W."/>
            <person name="Nagy L.G."/>
            <person name="Floudas D."/>
            <person name="Held B.W."/>
            <person name="Levasseur A."/>
            <person name="Lombard V."/>
            <person name="Morin E."/>
            <person name="Otillar R."/>
            <person name="Lindquist E.A."/>
            <person name="Sun H."/>
            <person name="LaButti K.M."/>
            <person name="Schmutz J."/>
            <person name="Jabbour D."/>
            <person name="Luo H."/>
            <person name="Baker S.E."/>
            <person name="Pisabarro A.G."/>
            <person name="Walton J.D."/>
            <person name="Blanchette R.A."/>
            <person name="Henrissat B."/>
            <person name="Martin F."/>
            <person name="Cullen D."/>
            <person name="Hibbett D.S."/>
            <person name="Grigoriev I.V."/>
        </authorList>
    </citation>
    <scope>NUCLEOTIDE SEQUENCE [LARGE SCALE GENOMIC DNA]</scope>
    <source>
        <strain evidence="4">CBS 339.88</strain>
    </source>
</reference>
<organism evidence="3 4">
    <name type="scientific">Galerina marginata (strain CBS 339.88)</name>
    <dbReference type="NCBI Taxonomy" id="685588"/>
    <lineage>
        <taxon>Eukaryota</taxon>
        <taxon>Fungi</taxon>
        <taxon>Dikarya</taxon>
        <taxon>Basidiomycota</taxon>
        <taxon>Agaricomycotina</taxon>
        <taxon>Agaricomycetes</taxon>
        <taxon>Agaricomycetidae</taxon>
        <taxon>Agaricales</taxon>
        <taxon>Agaricineae</taxon>
        <taxon>Strophariaceae</taxon>
        <taxon>Galerina</taxon>
    </lineage>
</organism>
<dbReference type="PANTHER" id="PTHR40465:SF1">
    <property type="entry name" value="DUF6534 DOMAIN-CONTAINING PROTEIN"/>
    <property type="match status" value="1"/>
</dbReference>
<dbReference type="OrthoDB" id="2536347at2759"/>
<keyword evidence="1" id="KW-1133">Transmembrane helix</keyword>
<dbReference type="PANTHER" id="PTHR40465">
    <property type="entry name" value="CHROMOSOME 1, WHOLE GENOME SHOTGUN SEQUENCE"/>
    <property type="match status" value="1"/>
</dbReference>
<feature type="transmembrane region" description="Helical" evidence="1">
    <location>
        <begin position="182"/>
        <end position="204"/>
    </location>
</feature>
<dbReference type="InterPro" id="IPR045339">
    <property type="entry name" value="DUF6534"/>
</dbReference>
<feature type="transmembrane region" description="Helical" evidence="1">
    <location>
        <begin position="71"/>
        <end position="92"/>
    </location>
</feature>
<feature type="domain" description="DUF6534" evidence="2">
    <location>
        <begin position="189"/>
        <end position="274"/>
    </location>
</feature>
<keyword evidence="1" id="KW-0812">Transmembrane</keyword>
<keyword evidence="4" id="KW-1185">Reference proteome</keyword>
<dbReference type="Proteomes" id="UP000027222">
    <property type="component" value="Unassembled WGS sequence"/>
</dbReference>
<dbReference type="Pfam" id="PF20152">
    <property type="entry name" value="DUF6534"/>
    <property type="match status" value="1"/>
</dbReference>
<proteinExistence type="predicted"/>
<feature type="transmembrane region" description="Helical" evidence="1">
    <location>
        <begin position="224"/>
        <end position="245"/>
    </location>
</feature>
<name>A0A067SK36_GALM3</name>
<dbReference type="AlphaFoldDB" id="A0A067SK36"/>
<accession>A0A067SK36</accession>
<gene>
    <name evidence="3" type="ORF">GALMADRAFT_797410</name>
</gene>
<feature type="transmembrane region" description="Helical" evidence="1">
    <location>
        <begin position="142"/>
        <end position="162"/>
    </location>
</feature>